<keyword evidence="2" id="KW-1133">Transmembrane helix</keyword>
<protein>
    <submittedName>
        <fullName evidence="3">Uncharacterized protein</fullName>
    </submittedName>
</protein>
<dbReference type="Proteomes" id="UP000075881">
    <property type="component" value="Unassembled WGS sequence"/>
</dbReference>
<dbReference type="AlphaFoldDB" id="A0A182KEN4"/>
<dbReference type="EnsemblMetazoa" id="ACHR009222-RA">
    <property type="protein sequence ID" value="ACHR009222-PA"/>
    <property type="gene ID" value="ACHR009222"/>
</dbReference>
<feature type="compositionally biased region" description="Polar residues" evidence="1">
    <location>
        <begin position="103"/>
        <end position="117"/>
    </location>
</feature>
<evidence type="ECO:0000313" key="4">
    <source>
        <dbReference type="Proteomes" id="UP000075881"/>
    </source>
</evidence>
<feature type="transmembrane region" description="Helical" evidence="2">
    <location>
        <begin position="172"/>
        <end position="199"/>
    </location>
</feature>
<name>A0A182KEN4_9DIPT</name>
<organism evidence="3 4">
    <name type="scientific">Anopheles christyi</name>
    <dbReference type="NCBI Taxonomy" id="43041"/>
    <lineage>
        <taxon>Eukaryota</taxon>
        <taxon>Metazoa</taxon>
        <taxon>Ecdysozoa</taxon>
        <taxon>Arthropoda</taxon>
        <taxon>Hexapoda</taxon>
        <taxon>Insecta</taxon>
        <taxon>Pterygota</taxon>
        <taxon>Neoptera</taxon>
        <taxon>Endopterygota</taxon>
        <taxon>Diptera</taxon>
        <taxon>Nematocera</taxon>
        <taxon>Culicoidea</taxon>
        <taxon>Culicidae</taxon>
        <taxon>Anophelinae</taxon>
        <taxon>Anopheles</taxon>
    </lineage>
</organism>
<keyword evidence="4" id="KW-1185">Reference proteome</keyword>
<feature type="region of interest" description="Disordered" evidence="1">
    <location>
        <begin position="26"/>
        <end position="49"/>
    </location>
</feature>
<keyword evidence="2" id="KW-0472">Membrane</keyword>
<evidence type="ECO:0000313" key="3">
    <source>
        <dbReference type="EnsemblMetazoa" id="ACHR009222-PA"/>
    </source>
</evidence>
<reference evidence="3" key="2">
    <citation type="submission" date="2020-05" db="UniProtKB">
        <authorList>
            <consortium name="EnsemblMetazoa"/>
        </authorList>
    </citation>
    <scope>IDENTIFICATION</scope>
    <source>
        <strain evidence="3">ACHKN1017</strain>
    </source>
</reference>
<evidence type="ECO:0000256" key="2">
    <source>
        <dbReference type="SAM" id="Phobius"/>
    </source>
</evidence>
<accession>A0A182KEN4</accession>
<sequence length="268" mass="30216">MVLLLAMVAHSDYNDRLLVQQQSLPSIDPKRQDHGTTPSFVTSPVPARKRSTNNHITRRTHHYYPVPSTIGADPNRSFLTPGRYYDSYGEWHHHGGGDDGSHWPTQPQQHGPSQQYYYNHGSSNGDWVWNPHNHHHQHHQHHGNALAGILDSTVLYPPLHGQQQQGLLGLQLFVLLHPVLMLGAMSFLVCLVNAVVGLLDKVKLPLVRAQDVDRIAAGSSISTPAGLRDGRDEQRILDQLYQFLNVALDQQQQQHHHQSNESYALDRT</sequence>
<keyword evidence="2" id="KW-0812">Transmembrane</keyword>
<proteinExistence type="predicted"/>
<reference evidence="4" key="1">
    <citation type="submission" date="2013-03" db="EMBL/GenBank/DDBJ databases">
        <title>The Genome Sequence of Anopheles christyi ACHKN1017.</title>
        <authorList>
            <consortium name="The Broad Institute Genomics Platform"/>
            <person name="Neafsey D.E."/>
            <person name="Besansky N."/>
            <person name="Walker B."/>
            <person name="Young S.K."/>
            <person name="Zeng Q."/>
            <person name="Gargeya S."/>
            <person name="Fitzgerald M."/>
            <person name="Haas B."/>
            <person name="Abouelleil A."/>
            <person name="Allen A.W."/>
            <person name="Alvarado L."/>
            <person name="Arachchi H.M."/>
            <person name="Berlin A.M."/>
            <person name="Chapman S.B."/>
            <person name="Gainer-Dewar J."/>
            <person name="Goldberg J."/>
            <person name="Griggs A."/>
            <person name="Gujja S."/>
            <person name="Hansen M."/>
            <person name="Howarth C."/>
            <person name="Imamovic A."/>
            <person name="Ireland A."/>
            <person name="Larimer J."/>
            <person name="McCowan C."/>
            <person name="Murphy C."/>
            <person name="Pearson M."/>
            <person name="Poon T.W."/>
            <person name="Priest M."/>
            <person name="Roberts A."/>
            <person name="Saif S."/>
            <person name="Shea T."/>
            <person name="Sisk P."/>
            <person name="Sykes S."/>
            <person name="Wortman J."/>
            <person name="Nusbaum C."/>
            <person name="Birren B."/>
        </authorList>
    </citation>
    <scope>NUCLEOTIDE SEQUENCE [LARGE SCALE GENOMIC DNA]</scope>
    <source>
        <strain evidence="4">ACHKN1017</strain>
    </source>
</reference>
<dbReference type="VEuPathDB" id="VectorBase:ACHR009222"/>
<feature type="region of interest" description="Disordered" evidence="1">
    <location>
        <begin position="95"/>
        <end position="117"/>
    </location>
</feature>
<evidence type="ECO:0000256" key="1">
    <source>
        <dbReference type="SAM" id="MobiDB-lite"/>
    </source>
</evidence>